<reference evidence="6 7" key="1">
    <citation type="journal article" date="2018" name="Front. Microbiol.">
        <title>Genome-Wide Analysis of Corynespora cassiicola Leaf Fall Disease Putative Effectors.</title>
        <authorList>
            <person name="Lopez D."/>
            <person name="Ribeiro S."/>
            <person name="Label P."/>
            <person name="Fumanal B."/>
            <person name="Venisse J.S."/>
            <person name="Kohler A."/>
            <person name="de Oliveira R.R."/>
            <person name="Labutti K."/>
            <person name="Lipzen A."/>
            <person name="Lail K."/>
            <person name="Bauer D."/>
            <person name="Ohm R.A."/>
            <person name="Barry K.W."/>
            <person name="Spatafora J."/>
            <person name="Grigoriev I.V."/>
            <person name="Martin F.M."/>
            <person name="Pujade-Renaud V."/>
        </authorList>
    </citation>
    <scope>NUCLEOTIDE SEQUENCE [LARGE SCALE GENOMIC DNA]</scope>
    <source>
        <strain evidence="6 7">Philippines</strain>
    </source>
</reference>
<dbReference type="SUPFAM" id="SSF56801">
    <property type="entry name" value="Acetyl-CoA synthetase-like"/>
    <property type="match status" value="1"/>
</dbReference>
<dbReference type="Pfam" id="PF00550">
    <property type="entry name" value="PP-binding"/>
    <property type="match status" value="1"/>
</dbReference>
<dbReference type="GO" id="GO:0031177">
    <property type="term" value="F:phosphopantetheine binding"/>
    <property type="evidence" value="ECO:0007669"/>
    <property type="project" value="TreeGrafter"/>
</dbReference>
<keyword evidence="1" id="KW-0596">Phosphopantetheine</keyword>
<dbReference type="InterPro" id="IPR036736">
    <property type="entry name" value="ACP-like_sf"/>
</dbReference>
<dbReference type="InterPro" id="IPR001242">
    <property type="entry name" value="Condensation_dom"/>
</dbReference>
<evidence type="ECO:0000256" key="3">
    <source>
        <dbReference type="ARBA" id="ARBA00022598"/>
    </source>
</evidence>
<evidence type="ECO:0000256" key="4">
    <source>
        <dbReference type="ARBA" id="ARBA00029454"/>
    </source>
</evidence>
<dbReference type="InterPro" id="IPR020845">
    <property type="entry name" value="AMP-binding_CS"/>
</dbReference>
<dbReference type="Gene3D" id="3.30.300.30">
    <property type="match status" value="1"/>
</dbReference>
<dbReference type="PROSITE" id="PS00455">
    <property type="entry name" value="AMP_BINDING"/>
    <property type="match status" value="1"/>
</dbReference>
<evidence type="ECO:0000313" key="6">
    <source>
        <dbReference type="EMBL" id="PSN66998.1"/>
    </source>
</evidence>
<feature type="domain" description="Carrier" evidence="5">
    <location>
        <begin position="938"/>
        <end position="1013"/>
    </location>
</feature>
<dbReference type="OrthoDB" id="416786at2759"/>
<dbReference type="InterPro" id="IPR009081">
    <property type="entry name" value="PP-bd_ACP"/>
</dbReference>
<dbReference type="STRING" id="1448308.A0A2T2NPJ9"/>
<dbReference type="GO" id="GO:0044550">
    <property type="term" value="P:secondary metabolite biosynthetic process"/>
    <property type="evidence" value="ECO:0007669"/>
    <property type="project" value="TreeGrafter"/>
</dbReference>
<dbReference type="InterPro" id="IPR023213">
    <property type="entry name" value="CAT-like_dom_sf"/>
</dbReference>
<dbReference type="EMBL" id="KZ678135">
    <property type="protein sequence ID" value="PSN66998.1"/>
    <property type="molecule type" value="Genomic_DNA"/>
</dbReference>
<dbReference type="InterPro" id="IPR006162">
    <property type="entry name" value="Ppantetheine_attach_site"/>
</dbReference>
<dbReference type="PANTHER" id="PTHR45527">
    <property type="entry name" value="NONRIBOSOMAL PEPTIDE SYNTHETASE"/>
    <property type="match status" value="1"/>
</dbReference>
<dbReference type="InterPro" id="IPR000873">
    <property type="entry name" value="AMP-dep_synth/lig_dom"/>
</dbReference>
<protein>
    <submittedName>
        <fullName evidence="6">Acetyl-CoA synthetase-like protein</fullName>
    </submittedName>
</protein>
<accession>A0A2T2NPJ9</accession>
<dbReference type="CDD" id="cd19537">
    <property type="entry name" value="C_NRPS-like"/>
    <property type="match status" value="1"/>
</dbReference>
<dbReference type="Pfam" id="PF00668">
    <property type="entry name" value="Condensation"/>
    <property type="match status" value="2"/>
</dbReference>
<gene>
    <name evidence="6" type="ORF">BS50DRAFT_552846</name>
</gene>
<dbReference type="Gene3D" id="3.30.559.10">
    <property type="entry name" value="Chloramphenicol acetyltransferase-like domain"/>
    <property type="match status" value="2"/>
</dbReference>
<dbReference type="InterPro" id="IPR042099">
    <property type="entry name" value="ANL_N_sf"/>
</dbReference>
<dbReference type="PROSITE" id="PS00012">
    <property type="entry name" value="PHOSPHOPANTETHEINE"/>
    <property type="match status" value="1"/>
</dbReference>
<comment type="similarity">
    <text evidence="4">Belongs to the NRP synthetase family.</text>
</comment>
<dbReference type="Gene3D" id="3.30.559.30">
    <property type="entry name" value="Nonribosomal peptide synthetase, condensation domain"/>
    <property type="match status" value="2"/>
</dbReference>
<evidence type="ECO:0000259" key="5">
    <source>
        <dbReference type="PROSITE" id="PS50075"/>
    </source>
</evidence>
<sequence>MDSTSPNRTLSEAPLTKLQKMLAYDSMHQKTSNVVQHIATYWTRDIPRLQDAWRVVVAAEPIFRIELDMNTQTQRIVDEAIFCWKEHDVESMREVEQRTDEAAAAAGLGASFAILNYQGSTLPCNQSVLIFSIHHALVDGFSASLILNKVASATKGIPFEPSPPFTVAVEQIRQHAARTSIEANVFWRQQDRDFGDAIGEMLLPKPPADVPDKTGEYSVQTGLDTATLLNFSHAGRSTVATFHYAAWALVLSSYTNASTVLFGAVLSARTLGLDGAENIIGPLIATQPLRMAIDRQAPTNTFLQQTYDAVRSLSKFQASERKGEPLRFSSALAIQYDSPVLEPTGVETIRPPVVIESPALPLNVLVEGDGRVRFVYHRSSFSDEHVRNMATLYRNVLHALTYPELTVHQCLRKRLSSDISRMLLARGNGASPFSRARATGPTVTSSIENAAQANATRIAVKKGTMELTYAELMMHAGRVAAVAEEVVKPGDVVCVVADRSINWIVGVCAALKAGAVYCPLDDSHTPEYRAELLRSSGATLLLCTKSTQLVDAPAPNGVAVLAIDKILADTTPRDSHVLTRLPVARDVAFLCFTSGSTGKPKGVACVHGAVTAFHADLDVRLNSAPGVRIAQFLSPGFDGCVHEVFASLCYGATLVLRTDQDDPFSHLGHADVAMMTPSVAAGLDPADYPNLQFVYFAGEPVQQPTLDKWAMGRNLYNLYGPTEGTIGACQQKLQAGVPVNVGPPVPSTRLYILDDAMQLSPPGVTGNVFIAGVQVSPGYINPELAEQNARDFLPDPFCSSPGEGERMYRTGDLGFWDLAGNVHVCGRRDRQIKMRGFRVNLDDVGAIAMREMAEVRKAIATEHKGKLVLWIEPEGVDTQELAQRLRSVLPHHAQPKHIVARFKLPLSKNGKLDAKALAQQDVIFEMPCTSTGPDHGLTSFEALIASEWRILLGLDASVKLTSKDSFTALGGHSVLQLNLAARLRSACNMPLAIKDIIQAPTLADMAAVVQARMHCWNAESKNRTTIQPLGTSALSPAELEWWHRYRDSESQSAFNVPWIANLQPHVNRKRLAYALNTVMARHRILRSRFEPSADGIPIRVISAEPIEVQLVESVDTTEFVNRPFDLTYDVLARVVLSPSTLAISISHIICDLTALHTLLAEAATLYNGGALPEVQREYFDSKAWSQPLERETAFFWSTHLQGLQIWREPEDKSWHKSYRGTTLLVPLPQELCQGIISLTTANGLTLHQFGLAATGAVLHALCRRTDIMLGSPYMNRNSIEDQKIFGLYLQALPVRVKVETGMTSLEVLRAVQCASQASLSHPILWPQLLEHLGLPFPSRRQQIFDSVVTFHDDRSTDKDVFPVAGAQPLHVWTEGSKFGMLFEWHIFAERLSVRLEYDTDQVPVTLVRIIQDMLLLAVRNLLEPTYQYDQLLRKLDTLLVRQCKDMGEDVDQIRLLAARYLAGV</sequence>
<dbReference type="SUPFAM" id="SSF47336">
    <property type="entry name" value="ACP-like"/>
    <property type="match status" value="1"/>
</dbReference>
<dbReference type="Gene3D" id="1.10.1200.10">
    <property type="entry name" value="ACP-like"/>
    <property type="match status" value="1"/>
</dbReference>
<keyword evidence="2" id="KW-0597">Phosphoprotein</keyword>
<dbReference type="GO" id="GO:0043041">
    <property type="term" value="P:amino acid activation for nonribosomal peptide biosynthetic process"/>
    <property type="evidence" value="ECO:0007669"/>
    <property type="project" value="TreeGrafter"/>
</dbReference>
<dbReference type="GO" id="GO:0005737">
    <property type="term" value="C:cytoplasm"/>
    <property type="evidence" value="ECO:0007669"/>
    <property type="project" value="TreeGrafter"/>
</dbReference>
<keyword evidence="7" id="KW-1185">Reference proteome</keyword>
<proteinExistence type="inferred from homology"/>
<organism evidence="6 7">
    <name type="scientific">Corynespora cassiicola Philippines</name>
    <dbReference type="NCBI Taxonomy" id="1448308"/>
    <lineage>
        <taxon>Eukaryota</taxon>
        <taxon>Fungi</taxon>
        <taxon>Dikarya</taxon>
        <taxon>Ascomycota</taxon>
        <taxon>Pezizomycotina</taxon>
        <taxon>Dothideomycetes</taxon>
        <taxon>Pleosporomycetidae</taxon>
        <taxon>Pleosporales</taxon>
        <taxon>Corynesporascaceae</taxon>
        <taxon>Corynespora</taxon>
    </lineage>
</organism>
<dbReference type="PANTHER" id="PTHR45527:SF11">
    <property type="entry name" value="NONRIBOSOMAL PEPTIDE SYNTHETASE 5"/>
    <property type="match status" value="1"/>
</dbReference>
<dbReference type="InterPro" id="IPR045851">
    <property type="entry name" value="AMP-bd_C_sf"/>
</dbReference>
<dbReference type="PROSITE" id="PS50075">
    <property type="entry name" value="CARRIER"/>
    <property type="match status" value="1"/>
</dbReference>
<dbReference type="Proteomes" id="UP000240883">
    <property type="component" value="Unassembled WGS sequence"/>
</dbReference>
<dbReference type="GO" id="GO:0016874">
    <property type="term" value="F:ligase activity"/>
    <property type="evidence" value="ECO:0007669"/>
    <property type="project" value="UniProtKB-KW"/>
</dbReference>
<evidence type="ECO:0000256" key="1">
    <source>
        <dbReference type="ARBA" id="ARBA00022450"/>
    </source>
</evidence>
<dbReference type="Pfam" id="PF00501">
    <property type="entry name" value="AMP-binding"/>
    <property type="match status" value="1"/>
</dbReference>
<name>A0A2T2NPJ9_CORCC</name>
<dbReference type="Gene3D" id="3.40.50.12780">
    <property type="entry name" value="N-terminal domain of ligase-like"/>
    <property type="match status" value="1"/>
</dbReference>
<evidence type="ECO:0000256" key="2">
    <source>
        <dbReference type="ARBA" id="ARBA00022553"/>
    </source>
</evidence>
<evidence type="ECO:0000313" key="7">
    <source>
        <dbReference type="Proteomes" id="UP000240883"/>
    </source>
</evidence>
<keyword evidence="3" id="KW-0436">Ligase</keyword>
<dbReference type="SUPFAM" id="SSF52777">
    <property type="entry name" value="CoA-dependent acyltransferases"/>
    <property type="match status" value="4"/>
</dbReference>